<dbReference type="GO" id="GO:0008757">
    <property type="term" value="F:S-adenosylmethionine-dependent methyltransferase activity"/>
    <property type="evidence" value="ECO:0007669"/>
    <property type="project" value="InterPro"/>
</dbReference>
<comment type="caution">
    <text evidence="4">The sequence shown here is derived from an EMBL/GenBank/DDBJ whole genome shotgun (WGS) entry which is preliminary data.</text>
</comment>
<feature type="region of interest" description="Disordered" evidence="1">
    <location>
        <begin position="1"/>
        <end position="22"/>
    </location>
</feature>
<evidence type="ECO:0000256" key="1">
    <source>
        <dbReference type="SAM" id="MobiDB-lite"/>
    </source>
</evidence>
<evidence type="ECO:0000313" key="5">
    <source>
        <dbReference type="Proteomes" id="UP000238823"/>
    </source>
</evidence>
<dbReference type="InterPro" id="IPR007803">
    <property type="entry name" value="Asp/Arg/Pro-Hydrxlase"/>
</dbReference>
<dbReference type="Gene3D" id="3.40.50.150">
    <property type="entry name" value="Vaccinia Virus protein VP39"/>
    <property type="match status" value="1"/>
</dbReference>
<feature type="compositionally biased region" description="Basic and acidic residues" evidence="1">
    <location>
        <begin position="1"/>
        <end position="11"/>
    </location>
</feature>
<accession>A0A2S9YSP2</accession>
<dbReference type="PANTHER" id="PTHR43591">
    <property type="entry name" value="METHYLTRANSFERASE"/>
    <property type="match status" value="1"/>
</dbReference>
<dbReference type="InterPro" id="IPR029063">
    <property type="entry name" value="SAM-dependent_MTases_sf"/>
</dbReference>
<feature type="domain" description="Methyltransferase type 11" evidence="3">
    <location>
        <begin position="389"/>
        <end position="477"/>
    </location>
</feature>
<evidence type="ECO:0000313" key="4">
    <source>
        <dbReference type="EMBL" id="PRQ08117.1"/>
    </source>
</evidence>
<name>A0A2S9YSP2_9BACT</name>
<evidence type="ECO:0000259" key="2">
    <source>
        <dbReference type="Pfam" id="PF05118"/>
    </source>
</evidence>
<sequence>MQPHDWIDRSRATAPPTTRGARRLDGFEWPLAQLQAELDAIEPTAWKPLPRGRGWTSIQLIEPDGRGGAREHRLLDSCPAIQALAASFGARVMGLTLARLAPGGGVHEHRDISGGLPMGVIRLHVPLRTNPGVQFVVDDVRVTMREGQTWQLDTTYRHRVANLGDAHRVHLIVDLALTPALRQLLPKPDLRDHLHRVEFAAVCVGKGLQLAVTQPRELADRAVRFARLRVLGQAVMTFEDETTAPSPTTIPRPTAVPDYFACPECRGRKLELVEDLSPRPGVAWAGRFGLRCRDCAREYPWVAGVWVLWSDELASLIAAGLPQASPDAAPEPSAVKQANYAIYQQVSEAYGEHADASVDYVDQLLLLKAHAREAIDANQAAEHRPRVLVDVGCASGFSLDVGSAGFSERVGVDISLANLEQVAARGHVAVLADAERLPFAAGSVDLLTCFAAMHHFPDCEAFLRSASASLRTGGVLLTSADPSADNMYMGPLARAAWELRKPVYRRLARLSPRFYLHADADTQALNDLAEHHRTGGGFEPARLRAMLLGAGLAQPELFHGVDRRGRQRWGKPSWQEFVLKSLSGRNPLLRRNFVALSSLSSKPNARP</sequence>
<dbReference type="Pfam" id="PF05118">
    <property type="entry name" value="Asp_Arg_Hydrox"/>
    <property type="match status" value="1"/>
</dbReference>
<reference evidence="4 5" key="1">
    <citation type="submission" date="2018-03" db="EMBL/GenBank/DDBJ databases">
        <title>Draft Genome Sequences of the Obligatory Marine Myxobacteria Enhygromyxa salina SWB007.</title>
        <authorList>
            <person name="Poehlein A."/>
            <person name="Moghaddam J.A."/>
            <person name="Harms H."/>
            <person name="Alanjari M."/>
            <person name="Koenig G.M."/>
            <person name="Daniel R."/>
            <person name="Schaeberle T.F."/>
        </authorList>
    </citation>
    <scope>NUCLEOTIDE SEQUENCE [LARGE SCALE GENOMIC DNA]</scope>
    <source>
        <strain evidence="4 5">SWB007</strain>
    </source>
</reference>
<dbReference type="SUPFAM" id="SSF51197">
    <property type="entry name" value="Clavaminate synthase-like"/>
    <property type="match status" value="1"/>
</dbReference>
<dbReference type="Proteomes" id="UP000238823">
    <property type="component" value="Unassembled WGS sequence"/>
</dbReference>
<dbReference type="InterPro" id="IPR027443">
    <property type="entry name" value="IPNS-like_sf"/>
</dbReference>
<dbReference type="CDD" id="cd02440">
    <property type="entry name" value="AdoMet_MTases"/>
    <property type="match status" value="1"/>
</dbReference>
<dbReference type="AlphaFoldDB" id="A0A2S9YSP2"/>
<feature type="domain" description="Aspartyl/asparaginy/proline hydroxylase" evidence="2">
    <location>
        <begin position="54"/>
        <end position="175"/>
    </location>
</feature>
<dbReference type="EMBL" id="PVNL01000044">
    <property type="protein sequence ID" value="PRQ08117.1"/>
    <property type="molecule type" value="Genomic_DNA"/>
</dbReference>
<proteinExistence type="predicted"/>
<dbReference type="RefSeq" id="WP_181233598.1">
    <property type="nucleotide sequence ID" value="NZ_PVNL01000044.1"/>
</dbReference>
<protein>
    <submittedName>
        <fullName evidence="4">Aspartyl/Asparaginyl beta-hydroxylase</fullName>
    </submittedName>
</protein>
<dbReference type="Pfam" id="PF08241">
    <property type="entry name" value="Methyltransf_11"/>
    <property type="match status" value="1"/>
</dbReference>
<dbReference type="Gene3D" id="2.60.120.330">
    <property type="entry name" value="B-lactam Antibiotic, Isopenicillin N Synthase, Chain"/>
    <property type="match status" value="1"/>
</dbReference>
<gene>
    <name evidence="4" type="ORF">ENSA7_20890</name>
</gene>
<dbReference type="InterPro" id="IPR013216">
    <property type="entry name" value="Methyltransf_11"/>
</dbReference>
<evidence type="ECO:0000259" key="3">
    <source>
        <dbReference type="Pfam" id="PF08241"/>
    </source>
</evidence>
<dbReference type="PANTHER" id="PTHR43591:SF24">
    <property type="entry name" value="2-METHOXY-6-POLYPRENYL-1,4-BENZOQUINOL METHYLASE, MITOCHONDRIAL"/>
    <property type="match status" value="1"/>
</dbReference>
<dbReference type="SUPFAM" id="SSF53335">
    <property type="entry name" value="S-adenosyl-L-methionine-dependent methyltransferases"/>
    <property type="match status" value="1"/>
</dbReference>
<organism evidence="4 5">
    <name type="scientific">Enhygromyxa salina</name>
    <dbReference type="NCBI Taxonomy" id="215803"/>
    <lineage>
        <taxon>Bacteria</taxon>
        <taxon>Pseudomonadati</taxon>
        <taxon>Myxococcota</taxon>
        <taxon>Polyangia</taxon>
        <taxon>Nannocystales</taxon>
        <taxon>Nannocystaceae</taxon>
        <taxon>Enhygromyxa</taxon>
    </lineage>
</organism>